<evidence type="ECO:0000313" key="1">
    <source>
        <dbReference type="EMBL" id="UWX62765.1"/>
    </source>
</evidence>
<protein>
    <submittedName>
        <fullName evidence="1">Uncharacterized protein</fullName>
    </submittedName>
</protein>
<dbReference type="RefSeq" id="WP_260559060.1">
    <property type="nucleotide sequence ID" value="NZ_BAABEC010000059.1"/>
</dbReference>
<reference evidence="1" key="1">
    <citation type="submission" date="2022-09" db="EMBL/GenBank/DDBJ databases">
        <title>genome sequence of Deinococcus rubellus.</title>
        <authorList>
            <person name="Srinivasan S."/>
        </authorList>
    </citation>
    <scope>NUCLEOTIDE SEQUENCE</scope>
    <source>
        <strain evidence="1">Ant6</strain>
    </source>
</reference>
<accession>A0ABY5YCI1</accession>
<proteinExistence type="predicted"/>
<name>A0ABY5YCI1_9DEIO</name>
<sequence length="111" mass="11803">MTVTSPFARLRSLSQSPEGRAQIRRLLTTLAPRLAPAEAAAYLGRIDAAPGDWQVHFEAAGDALKDVAAKQWDASPPLKASFGSPEWYAEGDALSSQIDVALNVLLDDVAA</sequence>
<keyword evidence="2" id="KW-1185">Reference proteome</keyword>
<organism evidence="1 2">
    <name type="scientific">Deinococcus rubellus</name>
    <dbReference type="NCBI Taxonomy" id="1889240"/>
    <lineage>
        <taxon>Bacteria</taxon>
        <taxon>Thermotogati</taxon>
        <taxon>Deinococcota</taxon>
        <taxon>Deinococci</taxon>
        <taxon>Deinococcales</taxon>
        <taxon>Deinococcaceae</taxon>
        <taxon>Deinococcus</taxon>
    </lineage>
</organism>
<evidence type="ECO:0000313" key="2">
    <source>
        <dbReference type="Proteomes" id="UP001060261"/>
    </source>
</evidence>
<dbReference type="Proteomes" id="UP001060261">
    <property type="component" value="Chromosome"/>
</dbReference>
<dbReference type="EMBL" id="CP104213">
    <property type="protein sequence ID" value="UWX62765.1"/>
    <property type="molecule type" value="Genomic_DNA"/>
</dbReference>
<gene>
    <name evidence="1" type="ORF">N0D28_08260</name>
</gene>